<gene>
    <name evidence="1" type="ORF">BBK82_06885</name>
</gene>
<dbReference type="RefSeq" id="WP_065914260.1">
    <property type="nucleotide sequence ID" value="NZ_CP016793.1"/>
</dbReference>
<protein>
    <recommendedName>
        <fullName evidence="3">Leucine-rich repeat domain-containing protein</fullName>
    </recommendedName>
</protein>
<evidence type="ECO:0008006" key="3">
    <source>
        <dbReference type="Google" id="ProtNLM"/>
    </source>
</evidence>
<evidence type="ECO:0000313" key="1">
    <source>
        <dbReference type="EMBL" id="ANZ35852.1"/>
    </source>
</evidence>
<dbReference type="EMBL" id="CP016793">
    <property type="protein sequence ID" value="ANZ35852.1"/>
    <property type="molecule type" value="Genomic_DNA"/>
</dbReference>
<dbReference type="AlphaFoldDB" id="A0A1B2HDT0"/>
<dbReference type="KEGG" id="led:BBK82_06885"/>
<evidence type="ECO:0000313" key="2">
    <source>
        <dbReference type="Proteomes" id="UP000093053"/>
    </source>
</evidence>
<dbReference type="OrthoDB" id="3513522at2"/>
<accession>A0A1B2HDT0</accession>
<organism evidence="1 2">
    <name type="scientific">Lentzea guizhouensis</name>
    <dbReference type="NCBI Taxonomy" id="1586287"/>
    <lineage>
        <taxon>Bacteria</taxon>
        <taxon>Bacillati</taxon>
        <taxon>Actinomycetota</taxon>
        <taxon>Actinomycetes</taxon>
        <taxon>Pseudonocardiales</taxon>
        <taxon>Pseudonocardiaceae</taxon>
        <taxon>Lentzea</taxon>
    </lineage>
</organism>
<dbReference type="Gene3D" id="3.80.10.10">
    <property type="entry name" value="Ribonuclease Inhibitor"/>
    <property type="match status" value="1"/>
</dbReference>
<sequence length="202" mass="22163">MGEIDDRGARLRPDRQLPSASSWLHLLELVEEAASDGRTAFHPLRELSQDERREIVTLPPTIAKLTRVEVLDLHGSNLVRIPPEIGAMTSLRRFDPSDSPRLHWFPYELTRCTRLTDLRADTAALYGPLPVLPPPTAGLADLDPGTHGTEYVRSCSVCDAPVVELHQRWTVQPVAGNPVPLLVNACSAGCAASVPDQGEQLR</sequence>
<name>A0A1B2HDT0_9PSEU</name>
<proteinExistence type="predicted"/>
<reference evidence="1 2" key="1">
    <citation type="submission" date="2016-07" db="EMBL/GenBank/DDBJ databases">
        <title>Complete genome sequence of the Lentzea guizhouensis DHS C013.</title>
        <authorList>
            <person name="Cao C."/>
        </authorList>
    </citation>
    <scope>NUCLEOTIDE SEQUENCE [LARGE SCALE GENOMIC DNA]</scope>
    <source>
        <strain evidence="1 2">DHS C013</strain>
    </source>
</reference>
<dbReference type="InterPro" id="IPR032675">
    <property type="entry name" value="LRR_dom_sf"/>
</dbReference>
<dbReference type="SUPFAM" id="SSF52058">
    <property type="entry name" value="L domain-like"/>
    <property type="match status" value="1"/>
</dbReference>
<keyword evidence="2" id="KW-1185">Reference proteome</keyword>
<dbReference type="Proteomes" id="UP000093053">
    <property type="component" value="Chromosome"/>
</dbReference>
<dbReference type="STRING" id="1586287.BBK82_06885"/>